<dbReference type="EMBL" id="NWUJ01000010">
    <property type="protein sequence ID" value="PFH32837.1"/>
    <property type="molecule type" value="Genomic_DNA"/>
</dbReference>
<organism evidence="2 3">
    <name type="scientific">Besnoitia besnoiti</name>
    <name type="common">Apicomplexan protozoan</name>
    <dbReference type="NCBI Taxonomy" id="94643"/>
    <lineage>
        <taxon>Eukaryota</taxon>
        <taxon>Sar</taxon>
        <taxon>Alveolata</taxon>
        <taxon>Apicomplexa</taxon>
        <taxon>Conoidasida</taxon>
        <taxon>Coccidia</taxon>
        <taxon>Eucoccidiorida</taxon>
        <taxon>Eimeriorina</taxon>
        <taxon>Sarcocystidae</taxon>
        <taxon>Besnoitia</taxon>
    </lineage>
</organism>
<dbReference type="RefSeq" id="XP_029216846.1">
    <property type="nucleotide sequence ID" value="XM_029360179.1"/>
</dbReference>
<gene>
    <name evidence="2" type="ORF">BESB_014500</name>
</gene>
<evidence type="ECO:0000256" key="1">
    <source>
        <dbReference type="SAM" id="MobiDB-lite"/>
    </source>
</evidence>
<feature type="compositionally biased region" description="Low complexity" evidence="1">
    <location>
        <begin position="107"/>
        <end position="125"/>
    </location>
</feature>
<feature type="region of interest" description="Disordered" evidence="1">
    <location>
        <begin position="169"/>
        <end position="197"/>
    </location>
</feature>
<comment type="caution">
    <text evidence="2">The sequence shown here is derived from an EMBL/GenBank/DDBJ whole genome shotgun (WGS) entry which is preliminary data.</text>
</comment>
<reference evidence="2 3" key="1">
    <citation type="submission" date="2017-09" db="EMBL/GenBank/DDBJ databases">
        <title>Genome sequencing of Besnoitia besnoiti strain Bb-Ger1.</title>
        <authorList>
            <person name="Schares G."/>
            <person name="Venepally P."/>
            <person name="Lorenzi H.A."/>
        </authorList>
    </citation>
    <scope>NUCLEOTIDE SEQUENCE [LARGE SCALE GENOMIC DNA]</scope>
    <source>
        <strain evidence="2 3">Bb-Ger1</strain>
    </source>
</reference>
<protein>
    <recommendedName>
        <fullName evidence="4">Cyclin N-terminal domain-containing protein</fullName>
    </recommendedName>
</protein>
<feature type="compositionally biased region" description="Basic and acidic residues" evidence="1">
    <location>
        <begin position="176"/>
        <end position="190"/>
    </location>
</feature>
<feature type="region of interest" description="Disordered" evidence="1">
    <location>
        <begin position="610"/>
        <end position="655"/>
    </location>
</feature>
<dbReference type="AlphaFoldDB" id="A0A2A9MB35"/>
<feature type="region of interest" description="Disordered" evidence="1">
    <location>
        <begin position="689"/>
        <end position="716"/>
    </location>
</feature>
<dbReference type="VEuPathDB" id="ToxoDB:BESB_014500"/>
<feature type="compositionally biased region" description="Low complexity" evidence="1">
    <location>
        <begin position="58"/>
        <end position="71"/>
    </location>
</feature>
<dbReference type="InterPro" id="IPR036915">
    <property type="entry name" value="Cyclin-like_sf"/>
</dbReference>
<feature type="region of interest" description="Disordered" evidence="1">
    <location>
        <begin position="496"/>
        <end position="539"/>
    </location>
</feature>
<dbReference type="KEGG" id="bbes:BESB_014500"/>
<dbReference type="Gene3D" id="1.10.472.10">
    <property type="entry name" value="Cyclin-like"/>
    <property type="match status" value="1"/>
</dbReference>
<keyword evidence="3" id="KW-1185">Reference proteome</keyword>
<evidence type="ECO:0008006" key="4">
    <source>
        <dbReference type="Google" id="ProtNLM"/>
    </source>
</evidence>
<feature type="compositionally biased region" description="Basic and acidic residues" evidence="1">
    <location>
        <begin position="630"/>
        <end position="655"/>
    </location>
</feature>
<sequence length="860" mass="91050">MSGAAPPSAAVARLDLRKTSTPAPTLSTAAFSSASCVAPRDAPAAQQSLGCPPRLPQPRRAPAVELAFPSSLAPPPASASRSLNPESWRPPSSSHECSSRTAASPGSLALEANSLSSAASGAVASTPPDDAESALTGRPPVEGARPRSLEARRRAAAARARAAAAAFAHADLAQSKGDREETGSSPREAECSAAGVSPSAYAASEGARGDAHREATFSETEAGAAGLLSALVSDATAALKAGEDAREARRVRGGGAEAVGFRLQLTRRILEREADRMLLLGTANYLVVLGKSLGLSSRCISVGCVYLHLFFDSFFFRGLERKCAAAACLLLSWKYAEDGEESRCTRKLYDLARGMYRVSVQQKVSDLREVRSRLLEVLGELKRGRDAPGLPPKVLAASGASPSVCTSPGREGAPSRSHAEALVETVLAEEALEDLASSSRWLLCDSAISFRIICHKLRIYESALLRALRFNVGPVHLPFAALRLYVKAFLTKCPSTSSSSSASSASSSSSFASSSDATRRPPPGQPPCQPPLSPDAAGALSPRRGARCCCACWPGRGLRYAQLQRSLHEGALREFLLISRTPFVLERPATALAAACVVRAAILARLPASGVDSTAERAQPTEETAVEADAEVRGDSKVKAETDGKEEAAVREGEARRREEAKVLDVLAAFSAHVESFLGLVNDPLGAAQREASAGEDGDASEESSSSAAAEEAAGPYAVDAAAVKTALADLRQAAQWQDDLLNDAFPAFPLPFAAETADTGDADAAGGEGNAEEKADGGEERRREALEEGRKRRREDRRGDKFEKPREGREHAHADAEKRCARAKSHKKAREESKPGARERDSREEPRDREERDQRKKKR</sequence>
<feature type="compositionally biased region" description="Basic and acidic residues" evidence="1">
    <location>
        <begin position="144"/>
        <end position="153"/>
    </location>
</feature>
<feature type="compositionally biased region" description="Low complexity" evidence="1">
    <location>
        <begin position="496"/>
        <end position="515"/>
    </location>
</feature>
<feature type="compositionally biased region" description="Polar residues" evidence="1">
    <location>
        <begin position="90"/>
        <end position="104"/>
    </location>
</feature>
<feature type="compositionally biased region" description="Pro residues" evidence="1">
    <location>
        <begin position="520"/>
        <end position="533"/>
    </location>
</feature>
<dbReference type="GeneID" id="40306511"/>
<evidence type="ECO:0000313" key="2">
    <source>
        <dbReference type="EMBL" id="PFH32837.1"/>
    </source>
</evidence>
<feature type="region of interest" description="Disordered" evidence="1">
    <location>
        <begin position="753"/>
        <end position="860"/>
    </location>
</feature>
<dbReference type="Proteomes" id="UP000224006">
    <property type="component" value="Chromosome IX"/>
</dbReference>
<proteinExistence type="predicted"/>
<feature type="compositionally biased region" description="Low complexity" evidence="1">
    <location>
        <begin position="703"/>
        <end position="716"/>
    </location>
</feature>
<evidence type="ECO:0000313" key="3">
    <source>
        <dbReference type="Proteomes" id="UP000224006"/>
    </source>
</evidence>
<dbReference type="OrthoDB" id="348659at2759"/>
<dbReference type="SUPFAM" id="SSF47954">
    <property type="entry name" value="Cyclin-like"/>
    <property type="match status" value="1"/>
</dbReference>
<feature type="region of interest" description="Disordered" evidence="1">
    <location>
        <begin position="32"/>
        <end position="156"/>
    </location>
</feature>
<feature type="compositionally biased region" description="Low complexity" evidence="1">
    <location>
        <begin position="753"/>
        <end position="766"/>
    </location>
</feature>
<feature type="compositionally biased region" description="Basic and acidic residues" evidence="1">
    <location>
        <begin position="830"/>
        <end position="860"/>
    </location>
</feature>
<accession>A0A2A9MB35</accession>
<feature type="compositionally biased region" description="Basic and acidic residues" evidence="1">
    <location>
        <begin position="772"/>
        <end position="821"/>
    </location>
</feature>
<name>A0A2A9MB35_BESBE</name>